<accession>A0A5B9PEM4</accession>
<dbReference type="Proteomes" id="UP000322214">
    <property type="component" value="Chromosome"/>
</dbReference>
<dbReference type="AlphaFoldDB" id="A0A5B9PEM4"/>
<keyword evidence="3" id="KW-1185">Reference proteome</keyword>
<evidence type="ECO:0000313" key="2">
    <source>
        <dbReference type="EMBL" id="QEG24858.1"/>
    </source>
</evidence>
<gene>
    <name evidence="2" type="ORF">MFFC18_47810</name>
</gene>
<proteinExistence type="predicted"/>
<evidence type="ECO:0000313" key="3">
    <source>
        <dbReference type="Proteomes" id="UP000322214"/>
    </source>
</evidence>
<name>A0A5B9PEM4_9BACT</name>
<feature type="region of interest" description="Disordered" evidence="1">
    <location>
        <begin position="72"/>
        <end position="110"/>
    </location>
</feature>
<dbReference type="STRING" id="980251.GCA_001642875_01696"/>
<dbReference type="EMBL" id="CP042912">
    <property type="protein sequence ID" value="QEG24858.1"/>
    <property type="molecule type" value="Genomic_DNA"/>
</dbReference>
<protein>
    <submittedName>
        <fullName evidence="2">Uncharacterized protein</fullName>
    </submittedName>
</protein>
<evidence type="ECO:0000256" key="1">
    <source>
        <dbReference type="SAM" id="MobiDB-lite"/>
    </source>
</evidence>
<sequence length="110" mass="11998">MFAKSPTAHLGKALVATTCLLLFSVGLEETSAQTIRLLPYTAHQRAHIRSLPITQRPSRPFHFYGNAVRRNAANNRPSGVGLNSHGPIRPTTNQGRATRIGVPERQGQCS</sequence>
<reference evidence="2 3" key="1">
    <citation type="submission" date="2019-08" db="EMBL/GenBank/DDBJ databases">
        <title>Deep-cultivation of Planctomycetes and their phenomic and genomic characterization uncovers novel biology.</title>
        <authorList>
            <person name="Wiegand S."/>
            <person name="Jogler M."/>
            <person name="Boedeker C."/>
            <person name="Pinto D."/>
            <person name="Vollmers J."/>
            <person name="Rivas-Marin E."/>
            <person name="Kohn T."/>
            <person name="Peeters S.H."/>
            <person name="Heuer A."/>
            <person name="Rast P."/>
            <person name="Oberbeckmann S."/>
            <person name="Bunk B."/>
            <person name="Jeske O."/>
            <person name="Meyerdierks A."/>
            <person name="Storesund J.E."/>
            <person name="Kallscheuer N."/>
            <person name="Luecker S."/>
            <person name="Lage O.M."/>
            <person name="Pohl T."/>
            <person name="Merkel B.J."/>
            <person name="Hornburger P."/>
            <person name="Mueller R.-W."/>
            <person name="Bruemmer F."/>
            <person name="Labrenz M."/>
            <person name="Spormann A.M."/>
            <person name="Op den Camp H."/>
            <person name="Overmann J."/>
            <person name="Amann R."/>
            <person name="Jetten M.S.M."/>
            <person name="Mascher T."/>
            <person name="Medema M.H."/>
            <person name="Devos D.P."/>
            <person name="Kaster A.-K."/>
            <person name="Ovreas L."/>
            <person name="Rohde M."/>
            <person name="Galperin M.Y."/>
            <person name="Jogler C."/>
        </authorList>
    </citation>
    <scope>NUCLEOTIDE SEQUENCE [LARGE SCALE GENOMIC DNA]</scope>
    <source>
        <strain evidence="2 3">FC18</strain>
    </source>
</reference>
<dbReference type="KEGG" id="mff:MFFC18_47810"/>
<organism evidence="2 3">
    <name type="scientific">Mariniblastus fucicola</name>
    <dbReference type="NCBI Taxonomy" id="980251"/>
    <lineage>
        <taxon>Bacteria</taxon>
        <taxon>Pseudomonadati</taxon>
        <taxon>Planctomycetota</taxon>
        <taxon>Planctomycetia</taxon>
        <taxon>Pirellulales</taxon>
        <taxon>Pirellulaceae</taxon>
        <taxon>Mariniblastus</taxon>
    </lineage>
</organism>